<feature type="transmembrane region" description="Helical" evidence="1">
    <location>
        <begin position="114"/>
        <end position="136"/>
    </location>
</feature>
<keyword evidence="1" id="KW-0812">Transmembrane</keyword>
<gene>
    <name evidence="3" type="ORF">LSAT_V11C500287670</name>
</gene>
<keyword evidence="4" id="KW-1185">Reference proteome</keyword>
<evidence type="ECO:0000256" key="1">
    <source>
        <dbReference type="SAM" id="Phobius"/>
    </source>
</evidence>
<evidence type="ECO:0000313" key="4">
    <source>
        <dbReference type="Proteomes" id="UP000235145"/>
    </source>
</evidence>
<organism evidence="3 4">
    <name type="scientific">Lactuca sativa</name>
    <name type="common">Garden lettuce</name>
    <dbReference type="NCBI Taxonomy" id="4236"/>
    <lineage>
        <taxon>Eukaryota</taxon>
        <taxon>Viridiplantae</taxon>
        <taxon>Streptophyta</taxon>
        <taxon>Embryophyta</taxon>
        <taxon>Tracheophyta</taxon>
        <taxon>Spermatophyta</taxon>
        <taxon>Magnoliopsida</taxon>
        <taxon>eudicotyledons</taxon>
        <taxon>Gunneridae</taxon>
        <taxon>Pentapetalae</taxon>
        <taxon>asterids</taxon>
        <taxon>campanulids</taxon>
        <taxon>Asterales</taxon>
        <taxon>Asteraceae</taxon>
        <taxon>Cichorioideae</taxon>
        <taxon>Cichorieae</taxon>
        <taxon>Lactucinae</taxon>
        <taxon>Lactuca</taxon>
    </lineage>
</organism>
<proteinExistence type="predicted"/>
<accession>A0A9R1X8Q1</accession>
<protein>
    <recommendedName>
        <fullName evidence="2">Reverse transcriptase zinc-binding domain-containing protein</fullName>
    </recommendedName>
</protein>
<evidence type="ECO:0000259" key="2">
    <source>
        <dbReference type="Pfam" id="PF13966"/>
    </source>
</evidence>
<evidence type="ECO:0000313" key="3">
    <source>
        <dbReference type="EMBL" id="KAJ0203586.1"/>
    </source>
</evidence>
<dbReference type="InterPro" id="IPR026960">
    <property type="entry name" value="RVT-Znf"/>
</dbReference>
<keyword evidence="1" id="KW-0472">Membrane</keyword>
<feature type="domain" description="Reverse transcriptase zinc-binding" evidence="2">
    <location>
        <begin position="28"/>
        <end position="72"/>
    </location>
</feature>
<dbReference type="EMBL" id="NBSK02000005">
    <property type="protein sequence ID" value="KAJ0203586.1"/>
    <property type="molecule type" value="Genomic_DNA"/>
</dbReference>
<keyword evidence="1" id="KW-1133">Transmembrane helix</keyword>
<comment type="caution">
    <text evidence="3">The sequence shown here is derived from an EMBL/GenBank/DDBJ whole genome shotgun (WGS) entry which is preliminary data.</text>
</comment>
<dbReference type="AlphaFoldDB" id="A0A9R1X8Q1"/>
<sequence length="168" mass="19297">MGWSQIFGLLVGGISYGGEELEEELRLNRIHVRSVLVDRGVEMESSLFPICQSEVESVSHLFFQCETACQIWRRLGVWLDVSFPIGPGVSEMFDWIYSLVVVCRHRSIWIRFAWRVYGLFGLIGIVSSLALITSLYDTIVDLSFRWFSLRKSKACVSWIDCMCNPLMT</sequence>
<dbReference type="Proteomes" id="UP000235145">
    <property type="component" value="Unassembled WGS sequence"/>
</dbReference>
<dbReference type="Pfam" id="PF13966">
    <property type="entry name" value="zf-RVT"/>
    <property type="match status" value="1"/>
</dbReference>
<name>A0A9R1X8Q1_LACSA</name>
<reference evidence="3 4" key="1">
    <citation type="journal article" date="2017" name="Nat. Commun.">
        <title>Genome assembly with in vitro proximity ligation data and whole-genome triplication in lettuce.</title>
        <authorList>
            <person name="Reyes-Chin-Wo S."/>
            <person name="Wang Z."/>
            <person name="Yang X."/>
            <person name="Kozik A."/>
            <person name="Arikit S."/>
            <person name="Song C."/>
            <person name="Xia L."/>
            <person name="Froenicke L."/>
            <person name="Lavelle D.O."/>
            <person name="Truco M.J."/>
            <person name="Xia R."/>
            <person name="Zhu S."/>
            <person name="Xu C."/>
            <person name="Xu H."/>
            <person name="Xu X."/>
            <person name="Cox K."/>
            <person name="Korf I."/>
            <person name="Meyers B.C."/>
            <person name="Michelmore R.W."/>
        </authorList>
    </citation>
    <scope>NUCLEOTIDE SEQUENCE [LARGE SCALE GENOMIC DNA]</scope>
    <source>
        <strain evidence="4">cv. Salinas</strain>
        <tissue evidence="3">Seedlings</tissue>
    </source>
</reference>